<feature type="domain" description="FecR protein" evidence="1">
    <location>
        <begin position="120"/>
        <end position="206"/>
    </location>
</feature>
<dbReference type="InterPro" id="IPR032508">
    <property type="entry name" value="FecR_C"/>
</dbReference>
<proteinExistence type="predicted"/>
<name>A0A9X3DID6_9SPHI</name>
<dbReference type="Proteomes" id="UP001142592">
    <property type="component" value="Unassembled WGS sequence"/>
</dbReference>
<evidence type="ECO:0000313" key="3">
    <source>
        <dbReference type="EMBL" id="MCX3265848.1"/>
    </source>
</evidence>
<evidence type="ECO:0000259" key="1">
    <source>
        <dbReference type="Pfam" id="PF04773"/>
    </source>
</evidence>
<keyword evidence="4" id="KW-1185">Reference proteome</keyword>
<dbReference type="Pfam" id="PF04773">
    <property type="entry name" value="FecR"/>
    <property type="match status" value="1"/>
</dbReference>
<evidence type="ECO:0000313" key="4">
    <source>
        <dbReference type="Proteomes" id="UP001142592"/>
    </source>
</evidence>
<protein>
    <submittedName>
        <fullName evidence="3">FecR domain-containing protein</fullName>
    </submittedName>
</protein>
<dbReference type="RefSeq" id="WP_010599737.1">
    <property type="nucleotide sequence ID" value="NZ_JAPJUH010000004.1"/>
</dbReference>
<gene>
    <name evidence="3" type="ORF">OQZ29_13905</name>
</gene>
<evidence type="ECO:0000259" key="2">
    <source>
        <dbReference type="Pfam" id="PF16344"/>
    </source>
</evidence>
<dbReference type="PIRSF" id="PIRSF018266">
    <property type="entry name" value="FecR"/>
    <property type="match status" value="1"/>
</dbReference>
<dbReference type="Pfam" id="PF16344">
    <property type="entry name" value="FecR_C"/>
    <property type="match status" value="1"/>
</dbReference>
<dbReference type="Gene3D" id="2.60.120.1440">
    <property type="match status" value="1"/>
</dbReference>
<feature type="domain" description="Protein FecR C-terminal" evidence="2">
    <location>
        <begin position="250"/>
        <end position="316"/>
    </location>
</feature>
<dbReference type="PANTHER" id="PTHR30273:SF2">
    <property type="entry name" value="PROTEIN FECR"/>
    <property type="match status" value="1"/>
</dbReference>
<dbReference type="AlphaFoldDB" id="A0A9X3DID6"/>
<organism evidence="3 4">
    <name type="scientific">Pedobacter agri</name>
    <dbReference type="NCBI Taxonomy" id="454586"/>
    <lineage>
        <taxon>Bacteria</taxon>
        <taxon>Pseudomonadati</taxon>
        <taxon>Bacteroidota</taxon>
        <taxon>Sphingobacteriia</taxon>
        <taxon>Sphingobacteriales</taxon>
        <taxon>Sphingobacteriaceae</taxon>
        <taxon>Pedobacter</taxon>
    </lineage>
</organism>
<accession>A0A9X3DID6</accession>
<dbReference type="InterPro" id="IPR006860">
    <property type="entry name" value="FecR"/>
</dbReference>
<dbReference type="EMBL" id="JAPJUH010000004">
    <property type="protein sequence ID" value="MCX3265848.1"/>
    <property type="molecule type" value="Genomic_DNA"/>
</dbReference>
<reference evidence="3" key="1">
    <citation type="submission" date="2022-11" db="EMBL/GenBank/DDBJ databases">
        <authorList>
            <person name="Graham C."/>
            <person name="Newman J.D."/>
        </authorList>
    </citation>
    <scope>NUCLEOTIDE SEQUENCE</scope>
    <source>
        <strain evidence="3">DSM 19486</strain>
    </source>
</reference>
<dbReference type="InterPro" id="IPR012373">
    <property type="entry name" value="Ferrdict_sens_TM"/>
</dbReference>
<comment type="caution">
    <text evidence="3">The sequence shown here is derived from an EMBL/GenBank/DDBJ whole genome shotgun (WGS) entry which is preliminary data.</text>
</comment>
<dbReference type="Gene3D" id="3.55.50.30">
    <property type="match status" value="1"/>
</dbReference>
<sequence length="320" mass="36218">MLNQPEYLDLIVRYLNNPQDEKLHAEIISFCAESKSNESYFKDIERVWKLSSKSARLDHLKEEEAVASFQKALKRISGRPASFAKWMSAVAATILLAATCYWWFDKRNDVELLSLKTDSNIDSVKLADGSTVILAENTIVSYPKVFSGASREIFLRKGRAFFNVTKDPHHPFSIAMGESKVSVLGTSFNIDYSPGKIDLDVKTGKVIFSPYSNGASSILTAGQALTYSIQKREFTTRLSQNADSWLTHELIFVDTPLGEVCKQLSHYYHKNIKLEANHQVIEKFNAKFQNNSLDEVLDVLKATYNVKIKETKDHITLTTF</sequence>
<dbReference type="PANTHER" id="PTHR30273">
    <property type="entry name" value="PERIPLASMIC SIGNAL SENSOR AND SIGMA FACTOR ACTIVATOR FECR-RELATED"/>
    <property type="match status" value="1"/>
</dbReference>
<dbReference type="GO" id="GO:0016989">
    <property type="term" value="F:sigma factor antagonist activity"/>
    <property type="evidence" value="ECO:0007669"/>
    <property type="project" value="TreeGrafter"/>
</dbReference>